<dbReference type="Pfam" id="PF01109">
    <property type="entry name" value="GM_CSF"/>
    <property type="match status" value="1"/>
</dbReference>
<evidence type="ECO:0000256" key="12">
    <source>
        <dbReference type="ARBA" id="ARBA00029601"/>
    </source>
</evidence>
<keyword evidence="5" id="KW-0202">Cytokine</keyword>
<accession>A0A2Y9RK19</accession>
<keyword evidence="6" id="KW-0964">Secreted</keyword>
<evidence type="ECO:0000256" key="7">
    <source>
        <dbReference type="ARBA" id="ARBA00022729"/>
    </source>
</evidence>
<evidence type="ECO:0000313" key="15">
    <source>
        <dbReference type="RefSeq" id="XP_023594797.1"/>
    </source>
</evidence>
<keyword evidence="7 13" id="KW-0732">Signal</keyword>
<evidence type="ECO:0000256" key="5">
    <source>
        <dbReference type="ARBA" id="ARBA00022514"/>
    </source>
</evidence>
<dbReference type="Gene3D" id="1.20.1250.10">
    <property type="match status" value="1"/>
</dbReference>
<dbReference type="RefSeq" id="XP_023594797.1">
    <property type="nucleotide sequence ID" value="XM_023739029.1"/>
</dbReference>
<evidence type="ECO:0000313" key="14">
    <source>
        <dbReference type="Proteomes" id="UP000248480"/>
    </source>
</evidence>
<dbReference type="InterPro" id="IPR000773">
    <property type="entry name" value="GM_colony-stim-fac"/>
</dbReference>
<name>A0A2Y9RK19_TRIMA</name>
<organism evidence="14 15">
    <name type="scientific">Trichechus manatus latirostris</name>
    <name type="common">Florida manatee</name>
    <dbReference type="NCBI Taxonomy" id="127582"/>
    <lineage>
        <taxon>Eukaryota</taxon>
        <taxon>Metazoa</taxon>
        <taxon>Chordata</taxon>
        <taxon>Craniata</taxon>
        <taxon>Vertebrata</taxon>
        <taxon>Euteleostomi</taxon>
        <taxon>Mammalia</taxon>
        <taxon>Eutheria</taxon>
        <taxon>Afrotheria</taxon>
        <taxon>Sirenia</taxon>
        <taxon>Trichechidae</taxon>
        <taxon>Trichechus</taxon>
    </lineage>
</organism>
<dbReference type="GeneID" id="101357995"/>
<keyword evidence="8" id="KW-0339">Growth factor</keyword>
<dbReference type="STRING" id="127582.A0A2Y9RK19"/>
<evidence type="ECO:0000256" key="10">
    <source>
        <dbReference type="ARBA" id="ARBA00023180"/>
    </source>
</evidence>
<evidence type="ECO:0000256" key="11">
    <source>
        <dbReference type="ARBA" id="ARBA00025874"/>
    </source>
</evidence>
<dbReference type="GO" id="GO:0030099">
    <property type="term" value="P:myeloid cell differentiation"/>
    <property type="evidence" value="ECO:0007669"/>
    <property type="project" value="TreeGrafter"/>
</dbReference>
<dbReference type="GO" id="GO:0006955">
    <property type="term" value="P:immune response"/>
    <property type="evidence" value="ECO:0007669"/>
    <property type="project" value="InterPro"/>
</dbReference>
<sequence>MWLQNLLLLATVACSISAPTENPVTRPSMHVDAIQEALHLLRNSNGTATVTKAVHVVSGKFDPQKPTCLQTRLDLYKQGLQGSLTRLEGPLNIMAEHYQKHCPHTLETACQRQTITFEIFKQNLEEFLLNVPFDCWQ</sequence>
<comment type="subunit">
    <text evidence="11">Monomer. The signaling GM-CSF receptor complex is a dodecamer of two head-to-head hexamers of two alpha, two beta, and two ligand subunits.</text>
</comment>
<keyword evidence="10" id="KW-0325">Glycoprotein</keyword>
<dbReference type="KEGG" id="tmu:101357995"/>
<dbReference type="PANTHER" id="PTHR10059">
    <property type="entry name" value="GRANULOCYTE-MACROPHAGE COLONY-STIMULATING FACTOR GM-CSF"/>
    <property type="match status" value="1"/>
</dbReference>
<dbReference type="InParanoid" id="A0A2Y9RK19"/>
<evidence type="ECO:0000256" key="13">
    <source>
        <dbReference type="SAM" id="SignalP"/>
    </source>
</evidence>
<evidence type="ECO:0000256" key="1">
    <source>
        <dbReference type="ARBA" id="ARBA00003164"/>
    </source>
</evidence>
<protein>
    <recommendedName>
        <fullName evidence="4">Granulocyte-macrophage colony-stimulating factor</fullName>
    </recommendedName>
    <alternativeName>
        <fullName evidence="12">Colony-stimulating factor</fullName>
    </alternativeName>
</protein>
<evidence type="ECO:0000256" key="3">
    <source>
        <dbReference type="ARBA" id="ARBA00009378"/>
    </source>
</evidence>
<dbReference type="CTD" id="1437"/>
<dbReference type="InterPro" id="IPR009079">
    <property type="entry name" value="4_helix_cytokine-like_core"/>
</dbReference>
<dbReference type="SMART" id="SM00040">
    <property type="entry name" value="CSF2"/>
    <property type="match status" value="1"/>
</dbReference>
<keyword evidence="9" id="KW-1015">Disulfide bond</keyword>
<feature type="signal peptide" evidence="13">
    <location>
        <begin position="1"/>
        <end position="17"/>
    </location>
</feature>
<keyword evidence="14" id="KW-1185">Reference proteome</keyword>
<dbReference type="SUPFAM" id="SSF47266">
    <property type="entry name" value="4-helical cytokines"/>
    <property type="match status" value="1"/>
</dbReference>
<dbReference type="GO" id="GO:0005615">
    <property type="term" value="C:extracellular space"/>
    <property type="evidence" value="ECO:0007669"/>
    <property type="project" value="UniProtKB-KW"/>
</dbReference>
<dbReference type="PANTHER" id="PTHR10059:SF0">
    <property type="entry name" value="GRANULOCYTE-MACROPHAGE COLONY-STIMULATING FACTOR"/>
    <property type="match status" value="1"/>
</dbReference>
<feature type="chain" id="PRO_5015975783" description="Granulocyte-macrophage colony-stimulating factor" evidence="13">
    <location>
        <begin position="18"/>
        <end position="137"/>
    </location>
</feature>
<comment type="subcellular location">
    <subcellularLocation>
        <location evidence="2">Secreted</location>
    </subcellularLocation>
</comment>
<proteinExistence type="inferred from homology"/>
<gene>
    <name evidence="15" type="primary">CSF2</name>
</gene>
<dbReference type="AlphaFoldDB" id="A0A2Y9RK19"/>
<comment type="function">
    <text evidence="1">Cytokine that stimulates the growth and differentiation of hematopoietic precursor cells from various lineages, including granulocytes, macrophages, eosinophils and erythrocytes.</text>
</comment>
<dbReference type="FunCoup" id="A0A2Y9RK19">
    <property type="interactions" value="598"/>
</dbReference>
<comment type="similarity">
    <text evidence="3">Belongs to the GM-CSF family.</text>
</comment>
<evidence type="ECO:0000256" key="2">
    <source>
        <dbReference type="ARBA" id="ARBA00004613"/>
    </source>
</evidence>
<evidence type="ECO:0000256" key="4">
    <source>
        <dbReference type="ARBA" id="ARBA00018697"/>
    </source>
</evidence>
<evidence type="ECO:0000256" key="8">
    <source>
        <dbReference type="ARBA" id="ARBA00023030"/>
    </source>
</evidence>
<reference evidence="15" key="1">
    <citation type="submission" date="2025-08" db="UniProtKB">
        <authorList>
            <consortium name="RefSeq"/>
        </authorList>
    </citation>
    <scope>IDENTIFICATION</scope>
</reference>
<dbReference type="GO" id="GO:0005125">
    <property type="term" value="F:cytokine activity"/>
    <property type="evidence" value="ECO:0007669"/>
    <property type="project" value="UniProtKB-KW"/>
</dbReference>
<evidence type="ECO:0000256" key="6">
    <source>
        <dbReference type="ARBA" id="ARBA00022525"/>
    </source>
</evidence>
<dbReference type="GO" id="GO:0005129">
    <property type="term" value="F:granulocyte macrophage colony-stimulating factor receptor binding"/>
    <property type="evidence" value="ECO:0007669"/>
    <property type="project" value="InterPro"/>
</dbReference>
<evidence type="ECO:0000256" key="9">
    <source>
        <dbReference type="ARBA" id="ARBA00023157"/>
    </source>
</evidence>
<dbReference type="Proteomes" id="UP000248480">
    <property type="component" value="Unplaced"/>
</dbReference>
<dbReference type="GO" id="GO:0008083">
    <property type="term" value="F:growth factor activity"/>
    <property type="evidence" value="ECO:0007669"/>
    <property type="project" value="UniProtKB-KW"/>
</dbReference>
<dbReference type="PRINTS" id="PR00693">
    <property type="entry name" value="GMCSFACTOR"/>
</dbReference>